<protein>
    <submittedName>
        <fullName evidence="4">D-serine deaminase-like pyridoxal phosphate-dependent protein</fullName>
    </submittedName>
</protein>
<feature type="domain" description="D-serine dehydratase-like" evidence="3">
    <location>
        <begin position="273"/>
        <end position="363"/>
    </location>
</feature>
<dbReference type="EMBL" id="JACIIZ010000006">
    <property type="protein sequence ID" value="MBB6252145.1"/>
    <property type="molecule type" value="Genomic_DNA"/>
</dbReference>
<dbReference type="Gene3D" id="3.20.20.10">
    <property type="entry name" value="Alanine racemase"/>
    <property type="match status" value="1"/>
</dbReference>
<dbReference type="InterPro" id="IPR001608">
    <property type="entry name" value="Ala_racemase_N"/>
</dbReference>
<proteinExistence type="inferred from homology"/>
<dbReference type="PANTHER" id="PTHR28004:SF2">
    <property type="entry name" value="D-SERINE DEHYDRATASE"/>
    <property type="match status" value="1"/>
</dbReference>
<dbReference type="Pfam" id="PF14031">
    <property type="entry name" value="D-ser_dehydrat"/>
    <property type="match status" value="1"/>
</dbReference>
<dbReference type="InterPro" id="IPR029066">
    <property type="entry name" value="PLP-binding_barrel"/>
</dbReference>
<dbReference type="GO" id="GO:0036088">
    <property type="term" value="P:D-serine catabolic process"/>
    <property type="evidence" value="ECO:0007669"/>
    <property type="project" value="TreeGrafter"/>
</dbReference>
<organism evidence="4 5">
    <name type="scientific">Nitrospirillum iridis</name>
    <dbReference type="NCBI Taxonomy" id="765888"/>
    <lineage>
        <taxon>Bacteria</taxon>
        <taxon>Pseudomonadati</taxon>
        <taxon>Pseudomonadota</taxon>
        <taxon>Alphaproteobacteria</taxon>
        <taxon>Rhodospirillales</taxon>
        <taxon>Azospirillaceae</taxon>
        <taxon>Nitrospirillum</taxon>
    </lineage>
</organism>
<gene>
    <name evidence="4" type="ORF">FHS74_002705</name>
</gene>
<dbReference type="Proteomes" id="UP000539175">
    <property type="component" value="Unassembled WGS sequence"/>
</dbReference>
<comment type="similarity">
    <text evidence="1">Belongs to the DSD1 family.</text>
</comment>
<dbReference type="InterPro" id="IPR042208">
    <property type="entry name" value="D-ser_dehydrat-like_sf"/>
</dbReference>
<reference evidence="4 5" key="1">
    <citation type="submission" date="2020-08" db="EMBL/GenBank/DDBJ databases">
        <title>Genomic Encyclopedia of Type Strains, Phase IV (KMG-IV): sequencing the most valuable type-strain genomes for metagenomic binning, comparative biology and taxonomic classification.</title>
        <authorList>
            <person name="Goeker M."/>
        </authorList>
    </citation>
    <scope>NUCLEOTIDE SEQUENCE [LARGE SCALE GENOMIC DNA]</scope>
    <source>
        <strain evidence="4 5">DSM 22198</strain>
    </source>
</reference>
<evidence type="ECO:0000313" key="5">
    <source>
        <dbReference type="Proteomes" id="UP000539175"/>
    </source>
</evidence>
<keyword evidence="5" id="KW-1185">Reference proteome</keyword>
<evidence type="ECO:0000313" key="4">
    <source>
        <dbReference type="EMBL" id="MBB6252145.1"/>
    </source>
</evidence>
<dbReference type="CDD" id="cd06819">
    <property type="entry name" value="PLPDE_III_LS_D-TA"/>
    <property type="match status" value="1"/>
</dbReference>
<name>A0A7X0AZZ4_9PROT</name>
<dbReference type="InterPro" id="IPR026956">
    <property type="entry name" value="D-ser_dehydrat-like_dom"/>
</dbReference>
<dbReference type="Pfam" id="PF01168">
    <property type="entry name" value="Ala_racemase_N"/>
    <property type="match status" value="1"/>
</dbReference>
<evidence type="ECO:0000259" key="3">
    <source>
        <dbReference type="SMART" id="SM01119"/>
    </source>
</evidence>
<dbReference type="PANTHER" id="PTHR28004">
    <property type="entry name" value="ZGC:162816-RELATED"/>
    <property type="match status" value="1"/>
</dbReference>
<accession>A0A7X0AZZ4</accession>
<dbReference type="RefSeq" id="WP_184801177.1">
    <property type="nucleotide sequence ID" value="NZ_JACIIZ010000006.1"/>
</dbReference>
<dbReference type="GO" id="GO:0008721">
    <property type="term" value="F:D-serine ammonia-lyase activity"/>
    <property type="evidence" value="ECO:0007669"/>
    <property type="project" value="TreeGrafter"/>
</dbReference>
<keyword evidence="2" id="KW-0456">Lyase</keyword>
<comment type="caution">
    <text evidence="4">The sequence shown here is derived from an EMBL/GenBank/DDBJ whole genome shotgun (WGS) entry which is preliminary data.</text>
</comment>
<dbReference type="InterPro" id="IPR051466">
    <property type="entry name" value="D-amino_acid_metab_enzyme"/>
</dbReference>
<evidence type="ECO:0000256" key="1">
    <source>
        <dbReference type="ARBA" id="ARBA00005323"/>
    </source>
</evidence>
<evidence type="ECO:0000256" key="2">
    <source>
        <dbReference type="ARBA" id="ARBA00023239"/>
    </source>
</evidence>
<dbReference type="SUPFAM" id="SSF51419">
    <property type="entry name" value="PLP-binding barrel"/>
    <property type="match status" value="1"/>
</dbReference>
<dbReference type="Gene3D" id="2.40.37.20">
    <property type="entry name" value="D-serine dehydratase-like domain"/>
    <property type="match status" value="1"/>
</dbReference>
<dbReference type="SMART" id="SM01119">
    <property type="entry name" value="D-ser_dehydrat"/>
    <property type="match status" value="1"/>
</dbReference>
<sequence length="380" mass="40483">MKPNLVNTPLIGVMGSRGMLSTPALVLDLDRFEANLRLMMDLARRHGMAIRPHAKTHKCVEIARRQRAAGAIGLCCAKLGEAETFVRHGMGDLLLTSPIVTAAGIQRLMSLIRTAPETMVVVDDARNVMDLAAAAAASGVRLRVLVDLDVGLNRTGVASVEEGVTLARLAYKAASLDFRGIQGYAGHAMHIVGREARHAELARAAELTWRLQRALTAAGLAPAIITGGGTGSADADTAAGVLTELQVGSYIFMDREYQDVWQEAGERPPFDCALFLQTTVISASRPGQCTTDAGCKAFATDAGAPRIVAGAPPGARYDFFGDEQGRVTFARTEDRLPPGAVLTCMTPHCDPTVNLHDVLHVVQGDRLVDIWPLEARGCGQ</sequence>
<dbReference type="AlphaFoldDB" id="A0A7X0AZZ4"/>